<dbReference type="OMA" id="SIHDRIC"/>
<evidence type="ECO:0000256" key="2">
    <source>
        <dbReference type="ARBA" id="ARBA00022598"/>
    </source>
</evidence>
<dbReference type="GO" id="GO:0046872">
    <property type="term" value="F:metal ion binding"/>
    <property type="evidence" value="ECO:0007669"/>
    <property type="project" value="UniProtKB-KW"/>
</dbReference>
<dbReference type="KEGG" id="clus:A9F13_05g02915"/>
<dbReference type="PROSITE" id="PS01012">
    <property type="entry name" value="FOLYLPOLYGLU_SYNT_2"/>
    <property type="match status" value="1"/>
</dbReference>
<evidence type="ECO:0000256" key="1">
    <source>
        <dbReference type="ARBA" id="ARBA00008276"/>
    </source>
</evidence>
<dbReference type="AlphaFoldDB" id="A0AA91Q1Y0"/>
<dbReference type="Gene3D" id="3.90.190.20">
    <property type="entry name" value="Mur ligase, C-terminal domain"/>
    <property type="match status" value="1"/>
</dbReference>
<keyword evidence="2 7" id="KW-0436">Ligase</keyword>
<comment type="caution">
    <text evidence="8">The sequence shown here is derived from an EMBL/GenBank/DDBJ whole genome shotgun (WGS) entry which is preliminary data.</text>
</comment>
<sequence>MPIELGLTRITRLLSHLGNPHLAYKSVHIAGTNGKGSTLAYLSSILTKAKIRNGRFTSPHLLEYNDCISINNQTYPSTKFEEIREFVSSQNNSLQLGCTEFELLTATAFKIFELEKVEMALIEVGLGGRLDATNVLKPFTSDTSDYMGGVVATGITKIGLDHEKLLGSTLKEIAKEKAGIIKMNIPVIVDETNHEEVRSVIKQKAQEEHAPLYFVKASSDPRIHKLVRMSPLKGSFQEQNLAVALNVLENLGQEIKEKLTEGIIEEGIQNTTWPGRLQTIKDPKTGIEALLDGAHNESAAIELGKYVEKMSNRDKGIIFVIALTEGKSIQNLLKHLSLGSADTVIPFHFTPPADMPWVKCYEEQKISDCATNFLSDVRQCKGSVHELFLNMKELRRGGDTRPIVICGSLYLCSDMLRYLRP</sequence>
<proteinExistence type="inferred from homology"/>
<dbReference type="InterPro" id="IPR001645">
    <property type="entry name" value="Folylpolyglutamate_synth"/>
</dbReference>
<dbReference type="Proteomes" id="UP000195602">
    <property type="component" value="Unassembled WGS sequence"/>
</dbReference>
<dbReference type="GO" id="GO:0004326">
    <property type="term" value="F:tetrahydrofolylpolyglutamate synthase activity"/>
    <property type="evidence" value="ECO:0007669"/>
    <property type="project" value="InterPro"/>
</dbReference>
<accession>A0AA91Q1Y0</accession>
<dbReference type="SUPFAM" id="SSF53244">
    <property type="entry name" value="MurD-like peptide ligases, peptide-binding domain"/>
    <property type="match status" value="1"/>
</dbReference>
<comment type="pathway">
    <text evidence="7">Cofactor biosynthesis; tetrahydrofolylpolyglutamate biosynthesis.</text>
</comment>
<dbReference type="GO" id="GO:0008841">
    <property type="term" value="F:dihydrofolate synthase activity"/>
    <property type="evidence" value="ECO:0007669"/>
    <property type="project" value="UniProtKB-EC"/>
</dbReference>
<dbReference type="GO" id="GO:0005524">
    <property type="term" value="F:ATP binding"/>
    <property type="evidence" value="ECO:0007669"/>
    <property type="project" value="UniProtKB-KW"/>
</dbReference>
<dbReference type="GO" id="GO:0005739">
    <property type="term" value="C:mitochondrion"/>
    <property type="evidence" value="ECO:0007669"/>
    <property type="project" value="TreeGrafter"/>
</dbReference>
<evidence type="ECO:0000313" key="9">
    <source>
        <dbReference type="Proteomes" id="UP000195602"/>
    </source>
</evidence>
<organism evidence="8 9">
    <name type="scientific">Clavispora lusitaniae</name>
    <name type="common">Candida lusitaniae</name>
    <dbReference type="NCBI Taxonomy" id="36911"/>
    <lineage>
        <taxon>Eukaryota</taxon>
        <taxon>Fungi</taxon>
        <taxon>Dikarya</taxon>
        <taxon>Ascomycota</taxon>
        <taxon>Saccharomycotina</taxon>
        <taxon>Pichiomycetes</taxon>
        <taxon>Metschnikowiaceae</taxon>
        <taxon>Clavispora</taxon>
    </lineage>
</organism>
<evidence type="ECO:0000256" key="3">
    <source>
        <dbReference type="ARBA" id="ARBA00022723"/>
    </source>
</evidence>
<name>A0AA91Q1Y0_CLALS</name>
<dbReference type="EMBL" id="LYUB02000005">
    <property type="protein sequence ID" value="OVF09476.1"/>
    <property type="molecule type" value="Genomic_DNA"/>
</dbReference>
<dbReference type="NCBIfam" id="TIGR01499">
    <property type="entry name" value="folC"/>
    <property type="match status" value="1"/>
</dbReference>
<dbReference type="InterPro" id="IPR036565">
    <property type="entry name" value="Mur-like_cat_sf"/>
</dbReference>
<dbReference type="InterPro" id="IPR036615">
    <property type="entry name" value="Mur_ligase_C_dom_sf"/>
</dbReference>
<keyword evidence="3" id="KW-0479">Metal-binding</keyword>
<comment type="similarity">
    <text evidence="1 7">Belongs to the folylpolyglutamate synthase family.</text>
</comment>
<protein>
    <recommendedName>
        <fullName evidence="7">Dihydrofolate synthetase</fullName>
        <ecNumber evidence="7">6.3.2.12</ecNumber>
    </recommendedName>
</protein>
<keyword evidence="7" id="KW-0554">One-carbon metabolism</keyword>
<dbReference type="PANTHER" id="PTHR11136">
    <property type="entry name" value="FOLYLPOLYGLUTAMATE SYNTHASE-RELATED"/>
    <property type="match status" value="1"/>
</dbReference>
<evidence type="ECO:0000256" key="4">
    <source>
        <dbReference type="ARBA" id="ARBA00022741"/>
    </source>
</evidence>
<dbReference type="FunFam" id="3.40.1190.10:FF:000010">
    <property type="entry name" value="Dihydrofolate synthetase"/>
    <property type="match status" value="1"/>
</dbReference>
<dbReference type="GO" id="GO:0005829">
    <property type="term" value="C:cytosol"/>
    <property type="evidence" value="ECO:0007669"/>
    <property type="project" value="TreeGrafter"/>
</dbReference>
<dbReference type="PIRSF" id="PIRSF001563">
    <property type="entry name" value="Folylpolyglu_synth"/>
    <property type="match status" value="1"/>
</dbReference>
<dbReference type="GO" id="GO:0006730">
    <property type="term" value="P:one-carbon metabolic process"/>
    <property type="evidence" value="ECO:0007669"/>
    <property type="project" value="UniProtKB-KW"/>
</dbReference>
<dbReference type="SUPFAM" id="SSF53623">
    <property type="entry name" value="MurD-like peptide ligases, catalytic domain"/>
    <property type="match status" value="1"/>
</dbReference>
<keyword evidence="5 7" id="KW-0067">ATP-binding</keyword>
<evidence type="ECO:0000313" key="8">
    <source>
        <dbReference type="EMBL" id="OVF09476.1"/>
    </source>
</evidence>
<dbReference type="EC" id="6.3.2.12" evidence="7"/>
<dbReference type="Gene3D" id="3.40.1190.10">
    <property type="entry name" value="Mur-like, catalytic domain"/>
    <property type="match status" value="1"/>
</dbReference>
<evidence type="ECO:0000256" key="7">
    <source>
        <dbReference type="PIRNR" id="PIRNR001563"/>
    </source>
</evidence>
<comment type="catalytic activity">
    <reaction evidence="7">
        <text>7,8-dihydropteroate + L-glutamate + ATP = 7,8-dihydrofolate + ADP + phosphate + H(+)</text>
        <dbReference type="Rhea" id="RHEA:23584"/>
        <dbReference type="ChEBI" id="CHEBI:15378"/>
        <dbReference type="ChEBI" id="CHEBI:17839"/>
        <dbReference type="ChEBI" id="CHEBI:29985"/>
        <dbReference type="ChEBI" id="CHEBI:30616"/>
        <dbReference type="ChEBI" id="CHEBI:43474"/>
        <dbReference type="ChEBI" id="CHEBI:57451"/>
        <dbReference type="ChEBI" id="CHEBI:456216"/>
        <dbReference type="EC" id="6.3.2.12"/>
    </reaction>
</comment>
<evidence type="ECO:0000256" key="6">
    <source>
        <dbReference type="ARBA" id="ARBA00022842"/>
    </source>
</evidence>
<keyword evidence="4 7" id="KW-0547">Nucleotide-binding</keyword>
<dbReference type="PANTHER" id="PTHR11136:SF0">
    <property type="entry name" value="DIHYDROFOLATE SYNTHETASE-RELATED"/>
    <property type="match status" value="1"/>
</dbReference>
<evidence type="ECO:0000256" key="5">
    <source>
        <dbReference type="ARBA" id="ARBA00022840"/>
    </source>
</evidence>
<keyword evidence="6" id="KW-0460">Magnesium</keyword>
<reference evidence="8 9" key="1">
    <citation type="submission" date="2017-04" db="EMBL/GenBank/DDBJ databases">
        <title>Draft genome of the yeast Clavispora lusitaniae type strain CBS 6936.</title>
        <authorList>
            <person name="Durrens P."/>
            <person name="Klopp C."/>
            <person name="Biteau N."/>
            <person name="Fitton-Ouhabi V."/>
            <person name="Dementhon K."/>
            <person name="Accoceberry I."/>
            <person name="Sherman D.J."/>
            <person name="Noel T."/>
        </authorList>
    </citation>
    <scope>NUCLEOTIDE SEQUENCE [LARGE SCALE GENOMIC DNA]</scope>
    <source>
        <strain evidence="8 9">CBS 6936</strain>
    </source>
</reference>
<dbReference type="InterPro" id="IPR018109">
    <property type="entry name" value="Folylpolyglutamate_synth_CS"/>
</dbReference>
<gene>
    <name evidence="8" type="ORF">A9F13_05g02915</name>
</gene>
<dbReference type="PROSITE" id="PS01011">
    <property type="entry name" value="FOLYLPOLYGLU_SYNT_1"/>
    <property type="match status" value="1"/>
</dbReference>